<evidence type="ECO:0000313" key="5">
    <source>
        <dbReference type="Proteomes" id="UP000093740"/>
    </source>
</evidence>
<dbReference type="SUPFAM" id="SSF52335">
    <property type="entry name" value="Methylglyoxal synthase-like"/>
    <property type="match status" value="1"/>
</dbReference>
<dbReference type="InterPro" id="IPR018148">
    <property type="entry name" value="Methylglyoxal_synth_AS"/>
</dbReference>
<dbReference type="InterPro" id="IPR011607">
    <property type="entry name" value="MGS-like_dom"/>
</dbReference>
<accession>A0AAI8CJX4</accession>
<feature type="binding site" evidence="1">
    <location>
        <position position="90"/>
    </location>
    <ligand>
        <name>substrate</name>
    </ligand>
</feature>
<dbReference type="PROSITE" id="PS01335">
    <property type="entry name" value="METHYLGLYOXAL_SYNTH"/>
    <property type="match status" value="1"/>
</dbReference>
<feature type="domain" description="MGS-like" evidence="3">
    <location>
        <begin position="1"/>
        <end position="137"/>
    </location>
</feature>
<gene>
    <name evidence="1" type="primary">mgsA</name>
    <name evidence="4" type="ORF">NA23_00425</name>
</gene>
<dbReference type="NCBIfam" id="TIGR00160">
    <property type="entry name" value="MGSA"/>
    <property type="match status" value="1"/>
</dbReference>
<keyword evidence="5" id="KW-1185">Reference proteome</keyword>
<evidence type="ECO:0000256" key="1">
    <source>
        <dbReference type="HAMAP-Rule" id="MF_00549"/>
    </source>
</evidence>
<dbReference type="PROSITE" id="PS51855">
    <property type="entry name" value="MGS"/>
    <property type="match status" value="1"/>
</dbReference>
<evidence type="ECO:0000259" key="3">
    <source>
        <dbReference type="PROSITE" id="PS51855"/>
    </source>
</evidence>
<dbReference type="HAMAP" id="MF_00549">
    <property type="entry name" value="Methylglyoxal_synth"/>
    <property type="match status" value="1"/>
</dbReference>
<reference evidence="4 5" key="1">
    <citation type="journal article" date="2015" name="Stand. Genomic Sci.">
        <title>Genome sequence of a native-feather degrading extremely thermophilic Eubacterium, Fervidobacterium islandicum AW-1.</title>
        <authorList>
            <person name="Lee Y.J."/>
            <person name="Jeong H."/>
            <person name="Park G.S."/>
            <person name="Kwak Y."/>
            <person name="Lee S.J."/>
            <person name="Lee S.J."/>
            <person name="Park M.K."/>
            <person name="Kim J.Y."/>
            <person name="Kang H.K."/>
            <person name="Shin J.H."/>
            <person name="Lee D.W."/>
        </authorList>
    </citation>
    <scope>NUCLEOTIDE SEQUENCE [LARGE SCALE GENOMIC DNA]</scope>
    <source>
        <strain evidence="4 5">AW-1</strain>
    </source>
</reference>
<dbReference type="AlphaFoldDB" id="A0AAI8CJX4"/>
<dbReference type="InterPro" id="IPR004363">
    <property type="entry name" value="Methylgl_synth"/>
</dbReference>
<dbReference type="GO" id="GO:0008929">
    <property type="term" value="F:methylglyoxal synthase activity"/>
    <property type="evidence" value="ECO:0007669"/>
    <property type="project" value="UniProtKB-UniRule"/>
</dbReference>
<dbReference type="NCBIfam" id="NF003559">
    <property type="entry name" value="PRK05234.1"/>
    <property type="match status" value="1"/>
</dbReference>
<proteinExistence type="inferred from homology"/>
<dbReference type="CDD" id="cd01422">
    <property type="entry name" value="MGS"/>
    <property type="match status" value="1"/>
</dbReference>
<comment type="caution">
    <text evidence="1">Lacks conserved residue(s) required for the propagation of feature annotation.</text>
</comment>
<dbReference type="RefSeq" id="WP_033191511.1">
    <property type="nucleotide sequence ID" value="NZ_CP014334.2"/>
</dbReference>
<comment type="catalytic activity">
    <reaction evidence="1">
        <text>dihydroxyacetone phosphate = methylglyoxal + phosphate</text>
        <dbReference type="Rhea" id="RHEA:17937"/>
        <dbReference type="ChEBI" id="CHEBI:17158"/>
        <dbReference type="ChEBI" id="CHEBI:43474"/>
        <dbReference type="ChEBI" id="CHEBI:57642"/>
        <dbReference type="EC" id="4.2.3.3"/>
    </reaction>
</comment>
<evidence type="ECO:0000256" key="2">
    <source>
        <dbReference type="PIRSR" id="PIRSR006614-1"/>
    </source>
</evidence>
<dbReference type="PANTHER" id="PTHR30492:SF0">
    <property type="entry name" value="METHYLGLYOXAL SYNTHASE"/>
    <property type="match status" value="1"/>
</dbReference>
<dbReference type="EC" id="4.2.3.3" evidence="1"/>
<dbReference type="KEGG" id="fia:NA23_00425"/>
<dbReference type="GO" id="GO:0005829">
    <property type="term" value="C:cytosol"/>
    <property type="evidence" value="ECO:0007669"/>
    <property type="project" value="TreeGrafter"/>
</dbReference>
<dbReference type="SMART" id="SM00851">
    <property type="entry name" value="MGS"/>
    <property type="match status" value="1"/>
</dbReference>
<feature type="active site" description="Proton donor/acceptor" evidence="1 2">
    <location>
        <position position="63"/>
    </location>
</feature>
<dbReference type="EMBL" id="CP014334">
    <property type="protein sequence ID" value="AMW31958.1"/>
    <property type="molecule type" value="Genomic_DNA"/>
</dbReference>
<dbReference type="Gene3D" id="3.40.50.1380">
    <property type="entry name" value="Methylglyoxal synthase-like domain"/>
    <property type="match status" value="1"/>
</dbReference>
<dbReference type="Proteomes" id="UP000093740">
    <property type="component" value="Chromosome"/>
</dbReference>
<comment type="similarity">
    <text evidence="1">Belongs to the methylglyoxal synthase family.</text>
</comment>
<dbReference type="Pfam" id="PF02142">
    <property type="entry name" value="MGS"/>
    <property type="match status" value="1"/>
</dbReference>
<feature type="binding site" evidence="1">
    <location>
        <position position="15"/>
    </location>
    <ligand>
        <name>substrate</name>
    </ligand>
</feature>
<protein>
    <recommendedName>
        <fullName evidence="1">Methylglyoxal synthase</fullName>
        <shortName evidence="1">MGS</shortName>
        <ecNumber evidence="1">4.2.3.3</ecNumber>
    </recommendedName>
</protein>
<feature type="binding site" evidence="1">
    <location>
        <position position="11"/>
    </location>
    <ligand>
        <name>substrate</name>
    </ligand>
</feature>
<keyword evidence="1 4" id="KW-0456">Lyase</keyword>
<name>A0AAI8CJX4_FERIS</name>
<dbReference type="PANTHER" id="PTHR30492">
    <property type="entry name" value="METHYLGLYOXAL SYNTHASE"/>
    <property type="match status" value="1"/>
</dbReference>
<sequence length="137" mass="15242">MAKIRVALIAHDKKKLDLAMFVKEWKNVFERCELFATSTTGKVIEEKIGLKVNKFHSGPYGGDLQIGAMIVNGEIDFVIFLRDPLTAQPHEPDVSALLRVCDVHNVPLATNLATAEALVLEIEKKIVKESNEDEGKE</sequence>
<dbReference type="PIRSF" id="PIRSF006614">
    <property type="entry name" value="Methylglyox_syn"/>
    <property type="match status" value="1"/>
</dbReference>
<feature type="binding site" evidence="1">
    <location>
        <begin position="57"/>
        <end position="58"/>
    </location>
    <ligand>
        <name>substrate</name>
    </ligand>
</feature>
<dbReference type="InterPro" id="IPR036914">
    <property type="entry name" value="MGS-like_dom_sf"/>
</dbReference>
<dbReference type="GO" id="GO:0019242">
    <property type="term" value="P:methylglyoxal biosynthetic process"/>
    <property type="evidence" value="ECO:0007669"/>
    <property type="project" value="UniProtKB-UniRule"/>
</dbReference>
<evidence type="ECO:0000313" key="4">
    <source>
        <dbReference type="EMBL" id="AMW31958.1"/>
    </source>
</evidence>
<organism evidence="4 5">
    <name type="scientific">Fervidobacterium islandicum</name>
    <dbReference type="NCBI Taxonomy" id="2423"/>
    <lineage>
        <taxon>Bacteria</taxon>
        <taxon>Thermotogati</taxon>
        <taxon>Thermotogota</taxon>
        <taxon>Thermotogae</taxon>
        <taxon>Thermotogales</taxon>
        <taxon>Fervidobacteriaceae</taxon>
        <taxon>Fervidobacterium</taxon>
    </lineage>
</organism>
<comment type="function">
    <text evidence="1">Catalyzes the formation of methylglyoxal from dihydroxyacetone phosphate.</text>
</comment>